<evidence type="ECO:0000313" key="6">
    <source>
        <dbReference type="Proteomes" id="UP000184476"/>
    </source>
</evidence>
<dbReference type="GO" id="GO:0019290">
    <property type="term" value="P:siderophore biosynthetic process"/>
    <property type="evidence" value="ECO:0007669"/>
    <property type="project" value="InterPro"/>
</dbReference>
<reference evidence="5 6" key="1">
    <citation type="submission" date="2016-11" db="EMBL/GenBank/DDBJ databases">
        <authorList>
            <person name="Jaros S."/>
            <person name="Januszkiewicz K."/>
            <person name="Wedrychowicz H."/>
        </authorList>
    </citation>
    <scope>NUCLEOTIDE SEQUENCE [LARGE SCALE GENOMIC DNA]</scope>
    <source>
        <strain evidence="5 6">DSM 44666</strain>
    </source>
</reference>
<dbReference type="RefSeq" id="WP_073158374.1">
    <property type="nucleotide sequence ID" value="NZ_FQVL01000021.1"/>
</dbReference>
<comment type="pathway">
    <text evidence="1">Siderophore biosynthesis.</text>
</comment>
<dbReference type="PANTHER" id="PTHR34384">
    <property type="entry name" value="L-2,3-DIAMINOPROPANOATE--CITRATE LIGASE"/>
    <property type="match status" value="1"/>
</dbReference>
<dbReference type="PANTHER" id="PTHR34384:SF6">
    <property type="entry name" value="STAPHYLOFERRIN B SYNTHASE"/>
    <property type="match status" value="1"/>
</dbReference>
<dbReference type="AlphaFoldDB" id="A0A1M5BCR4"/>
<proteinExistence type="inferred from homology"/>
<dbReference type="GO" id="GO:0016881">
    <property type="term" value="F:acid-amino acid ligase activity"/>
    <property type="evidence" value="ECO:0007669"/>
    <property type="project" value="UniProtKB-ARBA"/>
</dbReference>
<organism evidence="5 6">
    <name type="scientific">Seinonella peptonophila</name>
    <dbReference type="NCBI Taxonomy" id="112248"/>
    <lineage>
        <taxon>Bacteria</taxon>
        <taxon>Bacillati</taxon>
        <taxon>Bacillota</taxon>
        <taxon>Bacilli</taxon>
        <taxon>Bacillales</taxon>
        <taxon>Thermoactinomycetaceae</taxon>
        <taxon>Seinonella</taxon>
    </lineage>
</organism>
<evidence type="ECO:0000313" key="5">
    <source>
        <dbReference type="EMBL" id="SHF40176.1"/>
    </source>
</evidence>
<feature type="domain" description="Aerobactin siderophore biosynthesis IucA/IucC N-terminal" evidence="3">
    <location>
        <begin position="154"/>
        <end position="389"/>
    </location>
</feature>
<evidence type="ECO:0000259" key="4">
    <source>
        <dbReference type="Pfam" id="PF06276"/>
    </source>
</evidence>
<protein>
    <submittedName>
        <fullName evidence="5">Siderophore synthetase component</fullName>
    </submittedName>
</protein>
<gene>
    <name evidence="5" type="ORF">SAMN05444392_12112</name>
</gene>
<evidence type="ECO:0000256" key="2">
    <source>
        <dbReference type="ARBA" id="ARBA00007832"/>
    </source>
</evidence>
<dbReference type="Pfam" id="PF04183">
    <property type="entry name" value="IucA_IucC"/>
    <property type="match status" value="1"/>
</dbReference>
<evidence type="ECO:0000256" key="1">
    <source>
        <dbReference type="ARBA" id="ARBA00004924"/>
    </source>
</evidence>
<dbReference type="Gene3D" id="1.10.510.40">
    <property type="match status" value="1"/>
</dbReference>
<name>A0A1M5BCR4_9BACL</name>
<keyword evidence="6" id="KW-1185">Reference proteome</keyword>
<evidence type="ECO:0000259" key="3">
    <source>
        <dbReference type="Pfam" id="PF04183"/>
    </source>
</evidence>
<feature type="domain" description="Aerobactin siderophore biosynthesis IucA/IucC-like C-terminal" evidence="4">
    <location>
        <begin position="419"/>
        <end position="572"/>
    </location>
</feature>
<accession>A0A1M5BCR4</accession>
<dbReference type="InterPro" id="IPR022770">
    <property type="entry name" value="IucA/IucC-like_C"/>
</dbReference>
<dbReference type="InterPro" id="IPR007310">
    <property type="entry name" value="Aerobactin_biosyn_IucA/IucC_N"/>
</dbReference>
<dbReference type="OrthoDB" id="2989563at2"/>
<dbReference type="InterPro" id="IPR037455">
    <property type="entry name" value="LucA/IucC-like"/>
</dbReference>
<dbReference type="EMBL" id="FQVL01000021">
    <property type="protein sequence ID" value="SHF40176.1"/>
    <property type="molecule type" value="Genomic_DNA"/>
</dbReference>
<comment type="similarity">
    <text evidence="2">Belongs to the IucA/IucC family.</text>
</comment>
<dbReference type="STRING" id="112248.SAMN05444392_12112"/>
<dbReference type="Proteomes" id="UP000184476">
    <property type="component" value="Unassembled WGS sequence"/>
</dbReference>
<dbReference type="Pfam" id="PF06276">
    <property type="entry name" value="FhuF"/>
    <property type="match status" value="1"/>
</dbReference>
<sequence length="592" mass="68938">MNSHQRQAHQLTMMRLINAIIRESLVPNNWQIEVKNDTCTIKDSQKKLQLILGIQHHGAFQRFQFRSPIQLLYHTKKEKKMNTLDELINFLRHDMQLEIPINLEQELYNSVENLAFAYDAWEQRRKRYVGTLKPKINLTEIDTVLNLVEEIDLYLFSEQVAFEGNPLHPCAKTRIGVSDEERQLYSPELNREVMLKMILIPKQHVHVTSFLSTELNNFFEKHAPGLLKLANQVLQSKQKKLSNYQLIPVHPWQYDHMIKEKSLSNELEWFLVPAVIPANPLLSFRTMDTSGKFHLKLPVRIQITNAIRSLSPQTTVNGPILTQQINQLLAKKPQYAKHLMLLPELAGAYYQPNQSHTNDWSSQLSFTIRTHPNHLIHNHEQCLVGASLTANNPFTDRPLIIDLIEQWCGNKIEQSYAIQYVEDYAKKCLPPFLYLLQKFGTALEGHMQNSIIVVENGEIKRIMIRDMGGVRINQTRFTKDIQLPLYESDIFVQGMDSVYNKFLHSVIQNHFGDLIFTIAQYLRISENSFWKVVSHTLRSSIDMNIPEAEKDLQSLLRSKIKTKALLTMRQKEQHPQKYLYTEQINPLVGDYT</sequence>